<feature type="chain" id="PRO_5043664560" description="TIL domain-containing protein" evidence="3">
    <location>
        <begin position="20"/>
        <end position="87"/>
    </location>
</feature>
<evidence type="ECO:0000313" key="5">
    <source>
        <dbReference type="EMBL" id="KAJ8962930.1"/>
    </source>
</evidence>
<sequence length="87" mass="9659">MSVSVNMFFLLMIFNIALAYSDSDGIRCEDSNTSYNSCGPFCVSTCQNPLISNNCIALCVPGCFCKQGFIRDEESNTCVRIQDCPEY</sequence>
<organism evidence="5 6">
    <name type="scientific">Rhamnusium bicolor</name>
    <dbReference type="NCBI Taxonomy" id="1586634"/>
    <lineage>
        <taxon>Eukaryota</taxon>
        <taxon>Metazoa</taxon>
        <taxon>Ecdysozoa</taxon>
        <taxon>Arthropoda</taxon>
        <taxon>Hexapoda</taxon>
        <taxon>Insecta</taxon>
        <taxon>Pterygota</taxon>
        <taxon>Neoptera</taxon>
        <taxon>Endopterygota</taxon>
        <taxon>Coleoptera</taxon>
        <taxon>Polyphaga</taxon>
        <taxon>Cucujiformia</taxon>
        <taxon>Chrysomeloidea</taxon>
        <taxon>Cerambycidae</taxon>
        <taxon>Lepturinae</taxon>
        <taxon>Rhagiini</taxon>
        <taxon>Rhamnusium</taxon>
    </lineage>
</organism>
<feature type="domain" description="TIL" evidence="4">
    <location>
        <begin position="30"/>
        <end position="84"/>
    </location>
</feature>
<keyword evidence="2" id="KW-1015">Disulfide bond</keyword>
<evidence type="ECO:0000256" key="3">
    <source>
        <dbReference type="SAM" id="SignalP"/>
    </source>
</evidence>
<dbReference type="SUPFAM" id="SSF57567">
    <property type="entry name" value="Serine protease inhibitors"/>
    <property type="match status" value="1"/>
</dbReference>
<dbReference type="Proteomes" id="UP001162156">
    <property type="component" value="Unassembled WGS sequence"/>
</dbReference>
<evidence type="ECO:0000256" key="1">
    <source>
        <dbReference type="ARBA" id="ARBA00022690"/>
    </source>
</evidence>
<reference evidence="5" key="1">
    <citation type="journal article" date="2023" name="Insect Mol. Biol.">
        <title>Genome sequencing provides insights into the evolution of gene families encoding plant cell wall-degrading enzymes in longhorned beetles.</title>
        <authorList>
            <person name="Shin N.R."/>
            <person name="Okamura Y."/>
            <person name="Kirsch R."/>
            <person name="Pauchet Y."/>
        </authorList>
    </citation>
    <scope>NUCLEOTIDE SEQUENCE</scope>
    <source>
        <strain evidence="5">RBIC_L_NR</strain>
    </source>
</reference>
<proteinExistence type="predicted"/>
<feature type="signal peptide" evidence="3">
    <location>
        <begin position="1"/>
        <end position="19"/>
    </location>
</feature>
<dbReference type="InterPro" id="IPR036084">
    <property type="entry name" value="Ser_inhib-like_sf"/>
</dbReference>
<name>A0AAV8ZGA2_9CUCU</name>
<dbReference type="PANTHER" id="PTHR23259:SF70">
    <property type="entry name" value="ACCESSORY GLAND PROTEIN ACP62F-RELATED"/>
    <property type="match status" value="1"/>
</dbReference>
<dbReference type="Pfam" id="PF01826">
    <property type="entry name" value="TIL"/>
    <property type="match status" value="1"/>
</dbReference>
<keyword evidence="6" id="KW-1185">Reference proteome</keyword>
<dbReference type="Gene3D" id="2.10.25.10">
    <property type="entry name" value="Laminin"/>
    <property type="match status" value="1"/>
</dbReference>
<evidence type="ECO:0000259" key="4">
    <source>
        <dbReference type="Pfam" id="PF01826"/>
    </source>
</evidence>
<keyword evidence="3" id="KW-0732">Signal</keyword>
<evidence type="ECO:0000313" key="6">
    <source>
        <dbReference type="Proteomes" id="UP001162156"/>
    </source>
</evidence>
<dbReference type="EMBL" id="JANEYF010001578">
    <property type="protein sequence ID" value="KAJ8962930.1"/>
    <property type="molecule type" value="Genomic_DNA"/>
</dbReference>
<keyword evidence="1" id="KW-0646">Protease inhibitor</keyword>
<comment type="caution">
    <text evidence="5">The sequence shown here is derived from an EMBL/GenBank/DDBJ whole genome shotgun (WGS) entry which is preliminary data.</text>
</comment>
<dbReference type="InterPro" id="IPR051368">
    <property type="entry name" value="SerProtInhib-TIL_Domain"/>
</dbReference>
<evidence type="ECO:0000256" key="2">
    <source>
        <dbReference type="ARBA" id="ARBA00023157"/>
    </source>
</evidence>
<dbReference type="GO" id="GO:0030414">
    <property type="term" value="F:peptidase inhibitor activity"/>
    <property type="evidence" value="ECO:0007669"/>
    <property type="project" value="UniProtKB-KW"/>
</dbReference>
<gene>
    <name evidence="5" type="ORF">NQ314_005647</name>
</gene>
<dbReference type="AlphaFoldDB" id="A0AAV8ZGA2"/>
<dbReference type="CDD" id="cd19941">
    <property type="entry name" value="TIL"/>
    <property type="match status" value="1"/>
</dbReference>
<dbReference type="InterPro" id="IPR002919">
    <property type="entry name" value="TIL_dom"/>
</dbReference>
<accession>A0AAV8ZGA2</accession>
<protein>
    <recommendedName>
        <fullName evidence="4">TIL domain-containing protein</fullName>
    </recommendedName>
</protein>
<dbReference type="PANTHER" id="PTHR23259">
    <property type="entry name" value="RIDDLE"/>
    <property type="match status" value="1"/>
</dbReference>